<dbReference type="PANTHER" id="PTHR41709">
    <property type="entry name" value="KAIB-LIKE PROTEIN 1"/>
    <property type="match status" value="1"/>
</dbReference>
<dbReference type="SUPFAM" id="SSF52833">
    <property type="entry name" value="Thioredoxin-like"/>
    <property type="match status" value="1"/>
</dbReference>
<sequence>MYVLKLYVTGQTTRTERAIYNLYDLCNKYLADNYEITVIDVLEYPQLAEEEKILATPTVIRELPLPHRRLVGDLSDVERVLNALDLTVPLKRSEKDRLEE</sequence>
<proteinExistence type="predicted"/>
<dbReference type="GO" id="GO:0048511">
    <property type="term" value="P:rhythmic process"/>
    <property type="evidence" value="ECO:0007669"/>
    <property type="project" value="InterPro"/>
</dbReference>
<dbReference type="Gene3D" id="3.40.30.10">
    <property type="entry name" value="Glutaredoxin"/>
    <property type="match status" value="1"/>
</dbReference>
<dbReference type="Pfam" id="PF07689">
    <property type="entry name" value="KaiB"/>
    <property type="match status" value="1"/>
</dbReference>
<gene>
    <name evidence="2" type="ORF">CUN51_01595</name>
</gene>
<dbReference type="EMBL" id="PGTK01000001">
    <property type="protein sequence ID" value="PJF32350.1"/>
    <property type="molecule type" value="Genomic_DNA"/>
</dbReference>
<dbReference type="InterPro" id="IPR011649">
    <property type="entry name" value="KaiB_domain"/>
</dbReference>
<dbReference type="InterPro" id="IPR039022">
    <property type="entry name" value="KaiB-like"/>
</dbReference>
<evidence type="ECO:0000313" key="3">
    <source>
        <dbReference type="Proteomes" id="UP000228921"/>
    </source>
</evidence>
<reference evidence="2 3" key="1">
    <citation type="submission" date="2017-11" db="EMBL/GenBank/DDBJ databases">
        <title>Evolution of Phototrophy in the Chloroflexi Phylum Driven by Horizontal Gene Transfer.</title>
        <authorList>
            <person name="Ward L.M."/>
            <person name="Hemp J."/>
            <person name="Shih P.M."/>
            <person name="Mcglynn S.E."/>
            <person name="Fischer W."/>
        </authorList>
    </citation>
    <scope>NUCLEOTIDE SEQUENCE [LARGE SCALE GENOMIC DNA]</scope>
    <source>
        <strain evidence="2">CP2_2F</strain>
    </source>
</reference>
<protein>
    <submittedName>
        <fullName evidence="2">Circadian clock protein KaiB</fullName>
    </submittedName>
</protein>
<dbReference type="InterPro" id="IPR036249">
    <property type="entry name" value="Thioredoxin-like_sf"/>
</dbReference>
<dbReference type="Proteomes" id="UP000228921">
    <property type="component" value="Unassembled WGS sequence"/>
</dbReference>
<dbReference type="SMART" id="SM01248">
    <property type="entry name" value="KaiB"/>
    <property type="match status" value="1"/>
</dbReference>
<dbReference type="AlphaFoldDB" id="A0A2M8P471"/>
<comment type="caution">
    <text evidence="2">The sequence shown here is derived from an EMBL/GenBank/DDBJ whole genome shotgun (WGS) entry which is preliminary data.</text>
</comment>
<organism evidence="2 3">
    <name type="scientific">Candidatus Thermofonsia Clade 1 bacterium</name>
    <dbReference type="NCBI Taxonomy" id="2364210"/>
    <lineage>
        <taxon>Bacteria</taxon>
        <taxon>Bacillati</taxon>
        <taxon>Chloroflexota</taxon>
        <taxon>Candidatus Thermofontia</taxon>
        <taxon>Candidatus Thermofonsia Clade 1</taxon>
    </lineage>
</organism>
<feature type="domain" description="KaiB" evidence="1">
    <location>
        <begin position="5"/>
        <end position="86"/>
    </location>
</feature>
<evidence type="ECO:0000259" key="1">
    <source>
        <dbReference type="SMART" id="SM01248"/>
    </source>
</evidence>
<accession>A0A2M8P471</accession>
<dbReference type="CDD" id="cd02978">
    <property type="entry name" value="KaiB_like"/>
    <property type="match status" value="1"/>
</dbReference>
<evidence type="ECO:0000313" key="2">
    <source>
        <dbReference type="EMBL" id="PJF32350.1"/>
    </source>
</evidence>
<name>A0A2M8P471_9CHLR</name>
<dbReference type="PANTHER" id="PTHR41709:SF2">
    <property type="entry name" value="CIRCADIAN CLOCK PROTEIN KAIB2"/>
    <property type="match status" value="1"/>
</dbReference>